<evidence type="ECO:0000313" key="2">
    <source>
        <dbReference type="Proteomes" id="UP000177506"/>
    </source>
</evidence>
<gene>
    <name evidence="1" type="ORF">BEN49_05610</name>
</gene>
<proteinExistence type="predicted"/>
<organism evidence="1 2">
    <name type="scientific">Hymenobacter coccineus</name>
    <dbReference type="NCBI Taxonomy" id="1908235"/>
    <lineage>
        <taxon>Bacteria</taxon>
        <taxon>Pseudomonadati</taxon>
        <taxon>Bacteroidota</taxon>
        <taxon>Cytophagia</taxon>
        <taxon>Cytophagales</taxon>
        <taxon>Hymenobacteraceae</taxon>
        <taxon>Hymenobacter</taxon>
    </lineage>
</organism>
<dbReference type="AlphaFoldDB" id="A0A1G1TJA6"/>
<accession>A0A1G1TJA6</accession>
<evidence type="ECO:0000313" key="1">
    <source>
        <dbReference type="EMBL" id="OGX90956.1"/>
    </source>
</evidence>
<sequence>MNELRQNAQLDWTFVSPAIEMHPGIATGRTGQYRLGTESPVFDAAGRSFLSVQDLAVAVLDEVEKPHFRVAGYPYAAHFGHYLRLLPAIKQFGAAAQLLRGGLRAAAFTGQAQGRCFERIIVLTPLIWRGLALFCSHDSRNIRPASVRPN</sequence>
<name>A0A1G1TJA6_9BACT</name>
<reference evidence="1 2" key="1">
    <citation type="submission" date="2016-08" db="EMBL/GenBank/DDBJ databases">
        <title>Hymenobacter coccineus sp. nov., Hymenobacter lapidarius sp. nov. and Hymenobacter glacialis sp. nov., isolated from Antarctic soil.</title>
        <authorList>
            <person name="Sedlacek I."/>
            <person name="Kralova S."/>
            <person name="Kyrova K."/>
            <person name="Maslanova I."/>
            <person name="Stankova E."/>
            <person name="Vrbovska V."/>
            <person name="Nemec M."/>
            <person name="Bartak M."/>
            <person name="Svec P."/>
            <person name="Busse H.-J."/>
            <person name="Pantucek R."/>
        </authorList>
    </citation>
    <scope>NUCLEOTIDE SEQUENCE [LARGE SCALE GENOMIC DNA]</scope>
    <source>
        <strain evidence="1 2">CCM 8649</strain>
    </source>
</reference>
<comment type="caution">
    <text evidence="1">The sequence shown here is derived from an EMBL/GenBank/DDBJ whole genome shotgun (WGS) entry which is preliminary data.</text>
</comment>
<keyword evidence="2" id="KW-1185">Reference proteome</keyword>
<dbReference type="Gene3D" id="3.40.50.720">
    <property type="entry name" value="NAD(P)-binding Rossmann-like Domain"/>
    <property type="match status" value="1"/>
</dbReference>
<dbReference type="Proteomes" id="UP000177506">
    <property type="component" value="Unassembled WGS sequence"/>
</dbReference>
<evidence type="ECO:0008006" key="3">
    <source>
        <dbReference type="Google" id="ProtNLM"/>
    </source>
</evidence>
<protein>
    <recommendedName>
        <fullName evidence="3">NAD(P)-binding domain-containing protein</fullName>
    </recommendedName>
</protein>
<dbReference type="EMBL" id="MDZA01000099">
    <property type="protein sequence ID" value="OGX90956.1"/>
    <property type="molecule type" value="Genomic_DNA"/>
</dbReference>